<feature type="transmembrane region" description="Helical" evidence="7">
    <location>
        <begin position="336"/>
        <end position="365"/>
    </location>
</feature>
<feature type="transmembrane region" description="Helical" evidence="7">
    <location>
        <begin position="51"/>
        <end position="71"/>
    </location>
</feature>
<dbReference type="GeneTree" id="ENSGT00940000158632"/>
<keyword evidence="3" id="KW-0813">Transport</keyword>
<keyword evidence="6 7" id="KW-0472">Membrane</keyword>
<accession>A0AAY5EKW7</accession>
<feature type="transmembrane region" description="Helical" evidence="7">
    <location>
        <begin position="451"/>
        <end position="471"/>
    </location>
</feature>
<dbReference type="InterPro" id="IPR005828">
    <property type="entry name" value="MFS_sugar_transport-like"/>
</dbReference>
<dbReference type="SUPFAM" id="SSF103473">
    <property type="entry name" value="MFS general substrate transporter"/>
    <property type="match status" value="1"/>
</dbReference>
<keyword evidence="5 7" id="KW-1133">Transmembrane helix</keyword>
<evidence type="ECO:0000256" key="2">
    <source>
        <dbReference type="ARBA" id="ARBA00008335"/>
    </source>
</evidence>
<sequence>MEEAVECIGFGRFHILLFVVMGSAKIVEAMEIMLLTVLSPEIQCEWHLEDWQVTFISTMVFLGYMICGGVFGYVADKYGRRKMVFGGFVWASYFSLLTSFAPTYGWFIFLYSMVGCGVAATSQGFVLKTEFMPAKYRSSLLPLSTIFWMLGSMIIIILGITVVPTLGWRWIIRLSIIPSLLIIGLFQFIPESARFQVSVGNIRGAVATLRRIARMNKTSLPDGDLREPVVVCWALLIHTHTHTPLCPVVSTWLCFSFSYYGSDLSSSELLEKDLLCVTNPDPEHSINPNDEEELCYCNPLTMDDYKTLLISSLGEVALSPLNIRLLNLLGRTRSMIILQVLSAIFFMLVNICSTKIGFTVLLFLLRSLIAVNSNVVYIYTAEVYPTSVRATGMGLCTSFSRIGDIIAPFIAQVLFIQCILINLCVSYCLCALGTVFLPFETSGRAMLVNAYIIPPLCVCVCVCICCFVFFLL</sequence>
<dbReference type="PANTHER" id="PTHR23511:SF45">
    <property type="entry name" value="SVOP LIKE"/>
    <property type="match status" value="1"/>
</dbReference>
<reference evidence="9" key="2">
    <citation type="submission" date="2025-08" db="UniProtKB">
        <authorList>
            <consortium name="Ensembl"/>
        </authorList>
    </citation>
    <scope>IDENTIFICATION</scope>
</reference>
<name>A0AAY5EKW7_ELEEL</name>
<feature type="transmembrane region" description="Helical" evidence="7">
    <location>
        <begin position="409"/>
        <end position="439"/>
    </location>
</feature>
<keyword evidence="10" id="KW-1185">Reference proteome</keyword>
<dbReference type="Pfam" id="PF00083">
    <property type="entry name" value="Sugar_tr"/>
    <property type="match status" value="1"/>
</dbReference>
<proteinExistence type="inferred from homology"/>
<dbReference type="GO" id="GO:0016020">
    <property type="term" value="C:membrane"/>
    <property type="evidence" value="ECO:0007669"/>
    <property type="project" value="UniProtKB-SubCell"/>
</dbReference>
<evidence type="ECO:0000256" key="7">
    <source>
        <dbReference type="SAM" id="Phobius"/>
    </source>
</evidence>
<dbReference type="AlphaFoldDB" id="A0AAY5EKW7"/>
<protein>
    <submittedName>
        <fullName evidence="9">SVOP-like</fullName>
    </submittedName>
</protein>
<evidence type="ECO:0000313" key="9">
    <source>
        <dbReference type="Ensembl" id="ENSEEEP00000057558.1"/>
    </source>
</evidence>
<dbReference type="PANTHER" id="PTHR23511">
    <property type="entry name" value="SYNAPTIC VESICLE GLYCOPROTEIN 2"/>
    <property type="match status" value="1"/>
</dbReference>
<evidence type="ECO:0000256" key="1">
    <source>
        <dbReference type="ARBA" id="ARBA00004141"/>
    </source>
</evidence>
<feature type="transmembrane region" description="Helical" evidence="7">
    <location>
        <begin position="170"/>
        <end position="189"/>
    </location>
</feature>
<reference evidence="9" key="3">
    <citation type="submission" date="2025-09" db="UniProtKB">
        <authorList>
            <consortium name="Ensembl"/>
        </authorList>
    </citation>
    <scope>IDENTIFICATION</scope>
</reference>
<comment type="similarity">
    <text evidence="2">Belongs to the major facilitator superfamily.</text>
</comment>
<dbReference type="PROSITE" id="PS50850">
    <property type="entry name" value="MFS"/>
    <property type="match status" value="1"/>
</dbReference>
<feature type="transmembrane region" description="Helical" evidence="7">
    <location>
        <begin position="15"/>
        <end position="39"/>
    </location>
</feature>
<reference evidence="9 10" key="1">
    <citation type="submission" date="2020-05" db="EMBL/GenBank/DDBJ databases">
        <title>Electrophorus electricus (electric eel) genome, fEleEle1, primary haplotype.</title>
        <authorList>
            <person name="Myers G."/>
            <person name="Meyer A."/>
            <person name="Fedrigo O."/>
            <person name="Formenti G."/>
            <person name="Rhie A."/>
            <person name="Tracey A."/>
            <person name="Sims Y."/>
            <person name="Jarvis E.D."/>
        </authorList>
    </citation>
    <scope>NUCLEOTIDE SEQUENCE [LARGE SCALE GENOMIC DNA]</scope>
</reference>
<feature type="domain" description="Major facilitator superfamily (MFS) profile" evidence="8">
    <location>
        <begin position="17"/>
        <end position="442"/>
    </location>
</feature>
<comment type="subcellular location">
    <subcellularLocation>
        <location evidence="1">Membrane</location>
        <topology evidence="1">Multi-pass membrane protein</topology>
    </subcellularLocation>
</comment>
<evidence type="ECO:0000256" key="5">
    <source>
        <dbReference type="ARBA" id="ARBA00022989"/>
    </source>
</evidence>
<organism evidence="9 10">
    <name type="scientific">Electrophorus electricus</name>
    <name type="common">Electric eel</name>
    <name type="synonym">Gymnotus electricus</name>
    <dbReference type="NCBI Taxonomy" id="8005"/>
    <lineage>
        <taxon>Eukaryota</taxon>
        <taxon>Metazoa</taxon>
        <taxon>Chordata</taxon>
        <taxon>Craniata</taxon>
        <taxon>Vertebrata</taxon>
        <taxon>Euteleostomi</taxon>
        <taxon>Actinopterygii</taxon>
        <taxon>Neopterygii</taxon>
        <taxon>Teleostei</taxon>
        <taxon>Ostariophysi</taxon>
        <taxon>Gymnotiformes</taxon>
        <taxon>Gymnotoidei</taxon>
        <taxon>Gymnotidae</taxon>
        <taxon>Electrophorus</taxon>
    </lineage>
</organism>
<evidence type="ECO:0000256" key="4">
    <source>
        <dbReference type="ARBA" id="ARBA00022692"/>
    </source>
</evidence>
<dbReference type="Ensembl" id="ENSEEET00000061095.1">
    <property type="protein sequence ID" value="ENSEEEP00000057558.1"/>
    <property type="gene ID" value="ENSEEEG00000027501.1"/>
</dbReference>
<evidence type="ECO:0000256" key="6">
    <source>
        <dbReference type="ARBA" id="ARBA00023136"/>
    </source>
</evidence>
<evidence type="ECO:0000256" key="3">
    <source>
        <dbReference type="ARBA" id="ARBA00022448"/>
    </source>
</evidence>
<evidence type="ECO:0000313" key="10">
    <source>
        <dbReference type="Proteomes" id="UP000314983"/>
    </source>
</evidence>
<dbReference type="GO" id="GO:0022857">
    <property type="term" value="F:transmembrane transporter activity"/>
    <property type="evidence" value="ECO:0007669"/>
    <property type="project" value="InterPro"/>
</dbReference>
<gene>
    <name evidence="9" type="primary">LOC113569383</name>
</gene>
<evidence type="ECO:0000259" key="8">
    <source>
        <dbReference type="PROSITE" id="PS50850"/>
    </source>
</evidence>
<dbReference type="InterPro" id="IPR036259">
    <property type="entry name" value="MFS_trans_sf"/>
</dbReference>
<dbReference type="Proteomes" id="UP000314983">
    <property type="component" value="Chromosome 7"/>
</dbReference>
<dbReference type="InterPro" id="IPR020846">
    <property type="entry name" value="MFS_dom"/>
</dbReference>
<feature type="transmembrane region" description="Helical" evidence="7">
    <location>
        <begin position="83"/>
        <end position="100"/>
    </location>
</feature>
<dbReference type="Gene3D" id="1.20.1250.20">
    <property type="entry name" value="MFS general substrate transporter like domains"/>
    <property type="match status" value="1"/>
</dbReference>
<keyword evidence="4 7" id="KW-0812">Transmembrane</keyword>
<feature type="transmembrane region" description="Helical" evidence="7">
    <location>
        <begin position="139"/>
        <end position="164"/>
    </location>
</feature>